<dbReference type="OrthoDB" id="10672808at2759"/>
<evidence type="ECO:0000256" key="1">
    <source>
        <dbReference type="SAM" id="Phobius"/>
    </source>
</evidence>
<dbReference type="AlphaFoldDB" id="A0A9W7SY21"/>
<evidence type="ECO:0000313" key="3">
    <source>
        <dbReference type="Proteomes" id="UP001138500"/>
    </source>
</evidence>
<keyword evidence="1" id="KW-0472">Membrane</keyword>
<gene>
    <name evidence="2" type="ORF">Tdes44962_MAKER08092</name>
</gene>
<organism evidence="2 3">
    <name type="scientific">Teratosphaeria destructans</name>
    <dbReference type="NCBI Taxonomy" id="418781"/>
    <lineage>
        <taxon>Eukaryota</taxon>
        <taxon>Fungi</taxon>
        <taxon>Dikarya</taxon>
        <taxon>Ascomycota</taxon>
        <taxon>Pezizomycotina</taxon>
        <taxon>Dothideomycetes</taxon>
        <taxon>Dothideomycetidae</taxon>
        <taxon>Mycosphaerellales</taxon>
        <taxon>Teratosphaeriaceae</taxon>
        <taxon>Teratosphaeria</taxon>
    </lineage>
</organism>
<proteinExistence type="predicted"/>
<keyword evidence="3" id="KW-1185">Reference proteome</keyword>
<accession>A0A9W7SY21</accession>
<keyword evidence="1" id="KW-1133">Transmembrane helix</keyword>
<protein>
    <submittedName>
        <fullName evidence="2">Uncharacterized protein</fullName>
    </submittedName>
</protein>
<comment type="caution">
    <text evidence="2">The sequence shown here is derived from an EMBL/GenBank/DDBJ whole genome shotgun (WGS) entry which is preliminary data.</text>
</comment>
<feature type="transmembrane region" description="Helical" evidence="1">
    <location>
        <begin position="145"/>
        <end position="166"/>
    </location>
</feature>
<reference evidence="2 3" key="1">
    <citation type="journal article" date="2018" name="IMA Fungus">
        <title>IMA Genome-F 10: Nine draft genome sequences of Claviceps purpurea s.lat., including C. arundinis, C. humidiphila, and C. cf. spartinae, pseudomolecules for the pitch canker pathogen Fusarium circinatum, draft genome of Davidsoniella eucalypti, Grosmannia galeiformis, Quambalaria eucalypti, and Teratosphaeria destructans.</title>
        <authorList>
            <person name="Wingfield B.D."/>
            <person name="Liu M."/>
            <person name="Nguyen H.D."/>
            <person name="Lane F.A."/>
            <person name="Morgan S.W."/>
            <person name="De Vos L."/>
            <person name="Wilken P.M."/>
            <person name="Duong T.A."/>
            <person name="Aylward J."/>
            <person name="Coetzee M.P."/>
            <person name="Dadej K."/>
            <person name="De Beer Z.W."/>
            <person name="Findlay W."/>
            <person name="Havenga M."/>
            <person name="Kolarik M."/>
            <person name="Menzies J.G."/>
            <person name="Naidoo K."/>
            <person name="Pochopski O."/>
            <person name="Shoukouhi P."/>
            <person name="Santana Q.C."/>
            <person name="Seifert K.A."/>
            <person name="Soal N."/>
            <person name="Steenkamp E.T."/>
            <person name="Tatham C.T."/>
            <person name="van der Nest M.A."/>
            <person name="Wingfield M.J."/>
        </authorList>
    </citation>
    <scope>NUCLEOTIDE SEQUENCE [LARGE SCALE GENOMIC DNA]</scope>
    <source>
        <strain evidence="2">CMW44962</strain>
    </source>
</reference>
<evidence type="ECO:0000313" key="2">
    <source>
        <dbReference type="EMBL" id="KAH9839577.1"/>
    </source>
</evidence>
<sequence length="305" mass="34423">MQTLFHDLPYDLPQFQSALRQQHLELQPELHSLFAATIRGRDAATALPGTPYVLVKRREEPAIVLLRPRTSSSSSFISALLHRHRYSAPLVEWISALLDHTSALLHHRWTRALSHNHWIAALSRRRWDTALSHNRWTAALPPNRWLTALPYISTLLLALLLTYLLLPPTPTTTRTLEIYTNTHTPHLPPTTLLPLPALLALTQHLALAHAHLRLYGSTMTTAEIERRGGDILALESAVRQAGEKEQRGRRGRRVEREARTKVVVAVLGADMLSVGNGTGGVAEREMRRLMGGYLEEALWRLVEEE</sequence>
<dbReference type="Proteomes" id="UP001138500">
    <property type="component" value="Unassembled WGS sequence"/>
</dbReference>
<reference evidence="2 3" key="2">
    <citation type="journal article" date="2021" name="Curr. Genet.">
        <title>Genetic response to nitrogen starvation in the aggressive Eucalyptus foliar pathogen Teratosphaeria destructans.</title>
        <authorList>
            <person name="Havenga M."/>
            <person name="Wingfield B.D."/>
            <person name="Wingfield M.J."/>
            <person name="Dreyer L.L."/>
            <person name="Roets F."/>
            <person name="Aylward J."/>
        </authorList>
    </citation>
    <scope>NUCLEOTIDE SEQUENCE [LARGE SCALE GENOMIC DNA]</scope>
    <source>
        <strain evidence="2">CMW44962</strain>
    </source>
</reference>
<name>A0A9W7SY21_9PEZI</name>
<keyword evidence="1" id="KW-0812">Transmembrane</keyword>
<dbReference type="EMBL" id="RIBY02000646">
    <property type="protein sequence ID" value="KAH9839577.1"/>
    <property type="molecule type" value="Genomic_DNA"/>
</dbReference>